<gene>
    <name evidence="1" type="ordered locus">PMT_2634</name>
</gene>
<proteinExistence type="predicted"/>
<organism evidence="1 2">
    <name type="scientific">Prochlorococcus marinus (strain MIT 9313)</name>
    <dbReference type="NCBI Taxonomy" id="74547"/>
    <lineage>
        <taxon>Bacteria</taxon>
        <taxon>Bacillati</taxon>
        <taxon>Cyanobacteriota</taxon>
        <taxon>Cyanophyceae</taxon>
        <taxon>Synechococcales</taxon>
        <taxon>Prochlorococcaceae</taxon>
        <taxon>Prochlorococcus</taxon>
    </lineage>
</organism>
<sequence length="58" mass="6991">MAKRRNSSQFIFQQRRSLEQCWLHEFDIDPLILRARWLHSQGLKLEALAMEQELLPIV</sequence>
<keyword evidence="2" id="KW-1185">Reference proteome</keyword>
<reference evidence="1 2" key="1">
    <citation type="journal article" date="2003" name="Nature">
        <title>Genome divergence in two Prochlorococcus ecotypes reflects oceanic niche differentiation.</title>
        <authorList>
            <person name="Rocap G."/>
            <person name="Larimer F.W."/>
            <person name="Lamerdin J.E."/>
            <person name="Malfatti S."/>
            <person name="Chain P."/>
            <person name="Ahlgren N.A."/>
            <person name="Arellano A."/>
            <person name="Coleman M."/>
            <person name="Hauser L."/>
            <person name="Hess W.R."/>
            <person name="Johnson Z.I."/>
            <person name="Land M.L."/>
            <person name="Lindell D."/>
            <person name="Post A.F."/>
            <person name="Regala W."/>
            <person name="Shah M."/>
            <person name="Shaw S.L."/>
            <person name="Steglich C."/>
            <person name="Sullivan M.B."/>
            <person name="Ting C.S."/>
            <person name="Tolonen A."/>
            <person name="Webb E.A."/>
            <person name="Zinser E.R."/>
            <person name="Chisholm S.W."/>
        </authorList>
    </citation>
    <scope>NUCLEOTIDE SEQUENCE [LARGE SCALE GENOMIC DNA]</scope>
    <source>
        <strain evidence="2">MIT 9313</strain>
    </source>
</reference>
<dbReference type="KEGG" id="pmt:PMT_2634"/>
<dbReference type="Proteomes" id="UP000001423">
    <property type="component" value="Chromosome"/>
</dbReference>
<dbReference type="EMBL" id="BX548175">
    <property type="protein sequence ID" value="CAX32153.1"/>
    <property type="molecule type" value="Genomic_DNA"/>
</dbReference>
<dbReference type="RefSeq" id="WP_167523916.1">
    <property type="nucleotide sequence ID" value="NC_005071.1"/>
</dbReference>
<name>B9ES18_PROMM</name>
<accession>B9ES18</accession>
<dbReference type="HOGENOM" id="CLU_211101_0_0_3"/>
<evidence type="ECO:0000313" key="1">
    <source>
        <dbReference type="EMBL" id="CAX32153.1"/>
    </source>
</evidence>
<evidence type="ECO:0000313" key="2">
    <source>
        <dbReference type="Proteomes" id="UP000001423"/>
    </source>
</evidence>
<dbReference type="eggNOG" id="ENOG502ZVCZ">
    <property type="taxonomic scope" value="Bacteria"/>
</dbReference>
<dbReference type="AlphaFoldDB" id="B9ES18"/>
<protein>
    <submittedName>
        <fullName evidence="1">Uncharacterized protein</fullName>
    </submittedName>
</protein>